<keyword evidence="2 6" id="KW-0812">Transmembrane</keyword>
<dbReference type="InterPro" id="IPR007816">
    <property type="entry name" value="ResB-like_domain"/>
</dbReference>
<dbReference type="PANTHER" id="PTHR31566">
    <property type="entry name" value="CYTOCHROME C BIOGENESIS PROTEIN CCS1, CHLOROPLASTIC"/>
    <property type="match status" value="1"/>
</dbReference>
<name>A0A1C8XRT8_9FLOR</name>
<dbReference type="PANTHER" id="PTHR31566:SF0">
    <property type="entry name" value="CYTOCHROME C BIOGENESIS PROTEIN CCS1, CHLOROPLASTIC"/>
    <property type="match status" value="1"/>
</dbReference>
<feature type="transmembrane region" description="Helical" evidence="7">
    <location>
        <begin position="20"/>
        <end position="38"/>
    </location>
</feature>
<keyword evidence="4 6" id="KW-1133">Transmembrane helix</keyword>
<dbReference type="GO" id="GO:0017004">
    <property type="term" value="P:cytochrome complex assembly"/>
    <property type="evidence" value="ECO:0007669"/>
    <property type="project" value="UniProtKB-UniRule"/>
</dbReference>
<evidence type="ECO:0000256" key="6">
    <source>
        <dbReference type="HAMAP-Rule" id="MF_01392"/>
    </source>
</evidence>
<dbReference type="HAMAP" id="MF_01392">
    <property type="entry name" value="CytC_Ccs1"/>
    <property type="match status" value="1"/>
</dbReference>
<keyword evidence="6" id="KW-0793">Thylakoid</keyword>
<proteinExistence type="inferred from homology"/>
<evidence type="ECO:0000256" key="3">
    <source>
        <dbReference type="ARBA" id="ARBA00022748"/>
    </source>
</evidence>
<keyword evidence="5 6" id="KW-0472">Membrane</keyword>
<evidence type="ECO:0000256" key="7">
    <source>
        <dbReference type="SAM" id="Phobius"/>
    </source>
</evidence>
<organism evidence="9">
    <name type="scientific">Dasya binghamiae</name>
    <dbReference type="NCBI Taxonomy" id="1896963"/>
    <lineage>
        <taxon>Eukaryota</taxon>
        <taxon>Rhodophyta</taxon>
        <taxon>Florideophyceae</taxon>
        <taxon>Rhodymeniophycidae</taxon>
        <taxon>Ceramiales</taxon>
        <taxon>Dasyaceae</taxon>
        <taxon>Dasya</taxon>
    </lineage>
</organism>
<geneLocation type="plastid" evidence="9"/>
<evidence type="ECO:0000313" key="9">
    <source>
        <dbReference type="EMBL" id="AOH77208.1"/>
    </source>
</evidence>
<feature type="transmembrane region" description="Helical" evidence="7">
    <location>
        <begin position="78"/>
        <end position="101"/>
    </location>
</feature>
<comment type="subcellular location">
    <subcellularLocation>
        <location evidence="6">Cellular thylakoid membrane</location>
        <topology evidence="6">Multi-pass membrane protein</topology>
    </subcellularLocation>
    <subcellularLocation>
        <location evidence="1">Membrane</location>
        <topology evidence="1">Multi-pass membrane protein</topology>
    </subcellularLocation>
</comment>
<evidence type="ECO:0000259" key="8">
    <source>
        <dbReference type="Pfam" id="PF05140"/>
    </source>
</evidence>
<comment type="subunit">
    <text evidence="6">May interact with CcsA.</text>
</comment>
<comment type="similarity">
    <text evidence="6">Belongs to the Ccs1/CcsB family.</text>
</comment>
<protein>
    <recommendedName>
        <fullName evidence="6">Cytochrome c biogenesis protein CcsB</fullName>
    </recommendedName>
</protein>
<evidence type="ECO:0000256" key="4">
    <source>
        <dbReference type="ARBA" id="ARBA00022989"/>
    </source>
</evidence>
<comment type="function">
    <text evidence="6">Required during biogenesis of c-type cytochromes (cytochrome c6 and cytochrome f) at the step of heme attachment.</text>
</comment>
<dbReference type="GeneID" id="29071458"/>
<feature type="domain" description="ResB-like" evidence="8">
    <location>
        <begin position="19"/>
        <end position="291"/>
    </location>
</feature>
<dbReference type="Pfam" id="PF05140">
    <property type="entry name" value="ResB"/>
    <property type="match status" value="1"/>
</dbReference>
<evidence type="ECO:0000256" key="2">
    <source>
        <dbReference type="ARBA" id="ARBA00022692"/>
    </source>
</evidence>
<feature type="transmembrane region" description="Helical" evidence="7">
    <location>
        <begin position="171"/>
        <end position="191"/>
    </location>
</feature>
<evidence type="ECO:0000256" key="5">
    <source>
        <dbReference type="ARBA" id="ARBA00023136"/>
    </source>
</evidence>
<dbReference type="AlphaFoldDB" id="A0A1C8XRT8"/>
<keyword evidence="9" id="KW-0934">Plastid</keyword>
<reference evidence="9" key="1">
    <citation type="journal article" date="2016" name="Mitochondrial DNA Part B Resour">
        <title>Organellar genome analysis of the marine red alga Dasya binghamiae (Dasyaceae, Rhodophyta) reveals an uncharacteristic florideophyte mitogenome structure.</title>
        <authorList>
            <person name="Tamayo D.A."/>
            <person name="Hughey J.R."/>
        </authorList>
    </citation>
    <scope>NUCLEOTIDE SEQUENCE</scope>
</reference>
<gene>
    <name evidence="6 9" type="primary">ccs1</name>
    <name evidence="6" type="synonym">ccsB</name>
</gene>
<sequence length="452" mass="53047">MINLKNTLWNFMKSFANLNFSIFILFFISFCIMLGSIIQQDQNLGYYQTYYPINNRIPLSLINWRVILYFGLDHLYQTWWFISILIVFALSLMICTLSIQLPSLKHARRWKFFNPSKNSSLIDSFVQSSSSLKNSYINIIYSLVYSNFYVFHKKHYIYAYKGIIGRISPVFVHISIVLTLLGSICSSFFGYTAQEMIPRGEIFHTKNITRSGLYSKLNTNFLFRVDEFYIDYNFDNSIKQFFSTLSLFNNNGQKILNQTISVNSPLKFNGLTVYQTDWDINSIRLSIGFSKNLIFQKKLIKINLNNKVFWLCKIPISDNKEIFIIFFDLKTKFLISNFDGSIVDSVFIKEKFYLDNILLSIQDIILDTGLQIKVDPGVQVIYFSFFILMLSTMLSYISYCQIWITIIADILNFSGSTNRAIFFFEEDISKVNQIYNRYTYILGKIKTKENYL</sequence>
<dbReference type="GO" id="GO:0042651">
    <property type="term" value="C:thylakoid membrane"/>
    <property type="evidence" value="ECO:0007669"/>
    <property type="project" value="UniProtKB-UniRule"/>
</dbReference>
<dbReference type="EMBL" id="KX247284">
    <property type="protein sequence ID" value="AOH77208.1"/>
    <property type="molecule type" value="Genomic_DNA"/>
</dbReference>
<dbReference type="RefSeq" id="YP_009295196.1">
    <property type="nucleotide sequence ID" value="NC_031161.1"/>
</dbReference>
<evidence type="ECO:0000256" key="1">
    <source>
        <dbReference type="ARBA" id="ARBA00004141"/>
    </source>
</evidence>
<dbReference type="InterPro" id="IPR023494">
    <property type="entry name" value="Cyt_c_bgen_Ccs1/CcsB/ResB"/>
</dbReference>
<accession>A0A1C8XRT8</accession>
<feature type="transmembrane region" description="Helical" evidence="7">
    <location>
        <begin position="380"/>
        <end position="399"/>
    </location>
</feature>
<keyword evidence="3 6" id="KW-0201">Cytochrome c-type biogenesis</keyword>